<dbReference type="PANTHER" id="PTHR47326:SF1">
    <property type="entry name" value="HTH PSQ-TYPE DOMAIN-CONTAINING PROTEIN"/>
    <property type="match status" value="1"/>
</dbReference>
<dbReference type="OrthoDB" id="9986793at2759"/>
<accession>A0A0M8ZV92</accession>
<dbReference type="AlphaFoldDB" id="A0A0M8ZV92"/>
<dbReference type="Gene3D" id="3.30.420.10">
    <property type="entry name" value="Ribonuclease H-like superfamily/Ribonuclease H"/>
    <property type="match status" value="1"/>
</dbReference>
<dbReference type="EMBL" id="KQ435829">
    <property type="protein sequence ID" value="KOX71830.1"/>
    <property type="molecule type" value="Genomic_DNA"/>
</dbReference>
<dbReference type="Proteomes" id="UP000053105">
    <property type="component" value="Unassembled WGS sequence"/>
</dbReference>
<gene>
    <name evidence="1" type="ORF">WN51_03641</name>
</gene>
<protein>
    <submittedName>
        <fullName evidence="1">Uncharacterized protein</fullName>
    </submittedName>
</protein>
<sequence>MDRLWWIRWPARSSDLTLLDFYLWGTLKQKIYSTEVTSYENLVQCIKNAVL</sequence>
<keyword evidence="2" id="KW-1185">Reference proteome</keyword>
<reference evidence="1 2" key="1">
    <citation type="submission" date="2015-07" db="EMBL/GenBank/DDBJ databases">
        <title>The genome of Melipona quadrifasciata.</title>
        <authorList>
            <person name="Pan H."/>
            <person name="Kapheim K."/>
        </authorList>
    </citation>
    <scope>NUCLEOTIDE SEQUENCE [LARGE SCALE GENOMIC DNA]</scope>
    <source>
        <strain evidence="1">0111107301</strain>
        <tissue evidence="1">Whole body</tissue>
    </source>
</reference>
<proteinExistence type="predicted"/>
<evidence type="ECO:0000313" key="2">
    <source>
        <dbReference type="Proteomes" id="UP000053105"/>
    </source>
</evidence>
<dbReference type="GO" id="GO:0003676">
    <property type="term" value="F:nucleic acid binding"/>
    <property type="evidence" value="ECO:0007669"/>
    <property type="project" value="InterPro"/>
</dbReference>
<dbReference type="InterPro" id="IPR036397">
    <property type="entry name" value="RNaseH_sf"/>
</dbReference>
<organism evidence="1 2">
    <name type="scientific">Melipona quadrifasciata</name>
    <dbReference type="NCBI Taxonomy" id="166423"/>
    <lineage>
        <taxon>Eukaryota</taxon>
        <taxon>Metazoa</taxon>
        <taxon>Ecdysozoa</taxon>
        <taxon>Arthropoda</taxon>
        <taxon>Hexapoda</taxon>
        <taxon>Insecta</taxon>
        <taxon>Pterygota</taxon>
        <taxon>Neoptera</taxon>
        <taxon>Endopterygota</taxon>
        <taxon>Hymenoptera</taxon>
        <taxon>Apocrita</taxon>
        <taxon>Aculeata</taxon>
        <taxon>Apoidea</taxon>
        <taxon>Anthophila</taxon>
        <taxon>Apidae</taxon>
        <taxon>Melipona</taxon>
    </lineage>
</organism>
<evidence type="ECO:0000313" key="1">
    <source>
        <dbReference type="EMBL" id="KOX71830.1"/>
    </source>
</evidence>
<name>A0A0M8ZV92_9HYME</name>
<dbReference type="PANTHER" id="PTHR47326">
    <property type="entry name" value="TRANSPOSABLE ELEMENT TC3 TRANSPOSASE-LIKE PROTEIN"/>
    <property type="match status" value="1"/>
</dbReference>